<evidence type="ECO:0000313" key="5">
    <source>
        <dbReference type="Proteomes" id="UP000077421"/>
    </source>
</evidence>
<evidence type="ECO:0000313" key="4">
    <source>
        <dbReference type="EMBL" id="OAG95377.1"/>
    </source>
</evidence>
<dbReference type="GO" id="GO:0042597">
    <property type="term" value="C:periplasmic space"/>
    <property type="evidence" value="ECO:0007669"/>
    <property type="project" value="UniProtKB-ARBA"/>
</dbReference>
<dbReference type="AlphaFoldDB" id="A0A853KEQ1"/>
<dbReference type="Gene3D" id="3.90.76.10">
    <property type="entry name" value="Dipeptide-binding Protein, Domain 1"/>
    <property type="match status" value="1"/>
</dbReference>
<evidence type="ECO:0000256" key="1">
    <source>
        <dbReference type="ARBA" id="ARBA00022729"/>
    </source>
</evidence>
<proteinExistence type="predicted"/>
<evidence type="ECO:0000256" key="2">
    <source>
        <dbReference type="SAM" id="SignalP"/>
    </source>
</evidence>
<keyword evidence="1 2" id="KW-0732">Signal</keyword>
<dbReference type="GO" id="GO:0015833">
    <property type="term" value="P:peptide transport"/>
    <property type="evidence" value="ECO:0007669"/>
    <property type="project" value="TreeGrafter"/>
</dbReference>
<dbReference type="PANTHER" id="PTHR30290:SF38">
    <property type="entry name" value="D,D-DIPEPTIDE-BINDING PERIPLASMIC PROTEIN DDPA-RELATED"/>
    <property type="match status" value="1"/>
</dbReference>
<organism evidence="4 5">
    <name type="scientific">Ferroacidibacillus organovorans</name>
    <dbReference type="NCBI Taxonomy" id="1765683"/>
    <lineage>
        <taxon>Bacteria</taxon>
        <taxon>Bacillati</taxon>
        <taxon>Bacillota</taxon>
        <taxon>Bacilli</taxon>
        <taxon>Bacillales</taxon>
        <taxon>Alicyclobacillaceae</taxon>
        <taxon>Ferroacidibacillus</taxon>
    </lineage>
</organism>
<comment type="caution">
    <text evidence="4">The sequence shown here is derived from an EMBL/GenBank/DDBJ whole genome shotgun (WGS) entry which is preliminary data.</text>
</comment>
<name>A0A853KEQ1_9BACL</name>
<dbReference type="GO" id="GO:0043190">
    <property type="term" value="C:ATP-binding cassette (ABC) transporter complex"/>
    <property type="evidence" value="ECO:0007669"/>
    <property type="project" value="InterPro"/>
</dbReference>
<dbReference type="Pfam" id="PF00496">
    <property type="entry name" value="SBP_bac_5"/>
    <property type="match status" value="1"/>
</dbReference>
<accession>A0A853KEQ1</accession>
<dbReference type="InterPro" id="IPR039424">
    <property type="entry name" value="SBP_5"/>
</dbReference>
<dbReference type="PANTHER" id="PTHR30290">
    <property type="entry name" value="PERIPLASMIC BINDING COMPONENT OF ABC TRANSPORTER"/>
    <property type="match status" value="1"/>
</dbReference>
<dbReference type="InterPro" id="IPR000914">
    <property type="entry name" value="SBP_5_dom"/>
</dbReference>
<dbReference type="Gene3D" id="3.40.190.10">
    <property type="entry name" value="Periplasmic binding protein-like II"/>
    <property type="match status" value="1"/>
</dbReference>
<dbReference type="GO" id="GO:1904680">
    <property type="term" value="F:peptide transmembrane transporter activity"/>
    <property type="evidence" value="ECO:0007669"/>
    <property type="project" value="TreeGrafter"/>
</dbReference>
<dbReference type="RefSeq" id="WP_067560424.1">
    <property type="nucleotide sequence ID" value="NZ_LSUQ01000001.1"/>
</dbReference>
<dbReference type="OrthoDB" id="9796817at2"/>
<protein>
    <recommendedName>
        <fullName evidence="3">Solute-binding protein family 5 domain-containing protein</fullName>
    </recommendedName>
</protein>
<dbReference type="EMBL" id="LSUQ01000001">
    <property type="protein sequence ID" value="OAG95377.1"/>
    <property type="molecule type" value="Genomic_DNA"/>
</dbReference>
<gene>
    <name evidence="4" type="ORF">AYW79_00225</name>
</gene>
<evidence type="ECO:0000259" key="3">
    <source>
        <dbReference type="Pfam" id="PF00496"/>
    </source>
</evidence>
<feature type="signal peptide" evidence="2">
    <location>
        <begin position="1"/>
        <end position="30"/>
    </location>
</feature>
<reference evidence="4 5" key="1">
    <citation type="submission" date="2016-02" db="EMBL/GenBank/DDBJ databases">
        <title>Draft genome sequence of Acidibacillus ferrooxidans SLC66.</title>
        <authorList>
            <person name="Oliveira G."/>
            <person name="Nancucheo I."/>
            <person name="Dall'Agnol H."/>
            <person name="Johnson B."/>
            <person name="Oliveira R."/>
            <person name="Nunes G.L."/>
            <person name="Tzotzos G."/>
            <person name="Orellana S.C."/>
            <person name="Salim A.C."/>
            <person name="Araujo F.M."/>
        </authorList>
    </citation>
    <scope>NUCLEOTIDE SEQUENCE [LARGE SCALE GENOMIC DNA]</scope>
    <source>
        <strain evidence="4 5">SLC66</strain>
    </source>
</reference>
<dbReference type="Gene3D" id="3.10.105.10">
    <property type="entry name" value="Dipeptide-binding Protein, Domain 3"/>
    <property type="match status" value="1"/>
</dbReference>
<dbReference type="Proteomes" id="UP000077421">
    <property type="component" value="Unassembled WGS sequence"/>
</dbReference>
<dbReference type="InterPro" id="IPR030678">
    <property type="entry name" value="Peptide/Ni-bd"/>
</dbReference>
<dbReference type="PIRSF" id="PIRSF002741">
    <property type="entry name" value="MppA"/>
    <property type="match status" value="1"/>
</dbReference>
<feature type="chain" id="PRO_5032291031" description="Solute-binding protein family 5 domain-containing protein" evidence="2">
    <location>
        <begin position="31"/>
        <end position="577"/>
    </location>
</feature>
<feature type="domain" description="Solute-binding protein family 5" evidence="3">
    <location>
        <begin position="93"/>
        <end position="473"/>
    </location>
</feature>
<sequence length="577" mass="63159">MNKRTAMFSAAAVVTLSGLLAGLAGTGAFAATKPVAKHAAKHAAIPNGGTLVQTVPSSFGVNFIPLLDSSAYNQNVTGLMFDPILTINANNQLIGDIVQKWWFSKNLKTTYFKINPNAKWSNGIHVTSKDVELGVDWLASQSYNNKDNGAYNYIVSSIVGAQKPLPDGTTPSGFKIISPTEFSITQTTVDPTNLGSNLQFITPLPTFILGKIPMSKWSTSAFNKQPTIGDGPFTITQIVPNQSVTMKANPYYVFGKPHIAFNIWKVVSPDVVSGDLVSGQVSIAAVHATDFNKLKNAPGLATNVTPQNSYDFLGWRLNNAVYGKEFSNVKFRQAVEYALNRPALVQALDKGYATVVNGPFPSANSYADKALANSYKYNPTLANKLLNEAGFKIGKNGWRTTPGGRPFTPTLTYASGDSLLQTQAEFMKQFMNAVHINLKLNAPISFEQQLNELNNDTNGKQPIQGFLEAWNLGSGPQDPRGLWLSNATFNTTTQDWTQPVSVLKQNDKLLAEQASAAAYNPAYRQRVLNQWQQLWNTQLPTNNTISDDLLTVYSNKLHGVVFSPYGTLFIYKWYLTK</sequence>
<dbReference type="SUPFAM" id="SSF53850">
    <property type="entry name" value="Periplasmic binding protein-like II"/>
    <property type="match status" value="1"/>
</dbReference>